<dbReference type="SUPFAM" id="SSF52821">
    <property type="entry name" value="Rhodanese/Cell cycle control phosphatase"/>
    <property type="match status" value="1"/>
</dbReference>
<sequence>MSGYWRLLGAATLRRTPGIASSGRGLGVSRLAQRQQRRFFLPWLALPWLALQAGGDGVLPSTGYLKPNVCYVCTAGDHSVSYEELKKLLKSKAIFLIDVREKSEIEQYGKIPGSVNIPSGEIVEALQMDPANFKETYNQDMPSKSDHVVFSCMAGVRSSQALAAAKSLGFKKAQHFAGGFEEWAMYESSGKD</sequence>
<dbReference type="PANTHER" id="PTHR44086">
    <property type="entry name" value="THIOSULFATE SULFURTRANSFERASE RDL2, MITOCHONDRIAL-RELATED"/>
    <property type="match status" value="1"/>
</dbReference>
<accession>A0A8D0DQX0</accession>
<reference evidence="2" key="1">
    <citation type="submission" date="2025-08" db="UniProtKB">
        <authorList>
            <consortium name="Ensembl"/>
        </authorList>
    </citation>
    <scope>IDENTIFICATION</scope>
</reference>
<dbReference type="InterPro" id="IPR001763">
    <property type="entry name" value="Rhodanese-like_dom"/>
</dbReference>
<proteinExistence type="predicted"/>
<evidence type="ECO:0000313" key="3">
    <source>
        <dbReference type="Proteomes" id="UP000694421"/>
    </source>
</evidence>
<name>A0A8D0DQX0_SALMN</name>
<evidence type="ECO:0000313" key="2">
    <source>
        <dbReference type="Ensembl" id="ENSSMRP00000017139.1"/>
    </source>
</evidence>
<dbReference type="GeneTree" id="ENSGT00940000163155"/>
<dbReference type="SMART" id="SM00450">
    <property type="entry name" value="RHOD"/>
    <property type="match status" value="1"/>
</dbReference>
<reference evidence="2" key="2">
    <citation type="submission" date="2025-09" db="UniProtKB">
        <authorList>
            <consortium name="Ensembl"/>
        </authorList>
    </citation>
    <scope>IDENTIFICATION</scope>
</reference>
<dbReference type="AlphaFoldDB" id="A0A8D0DQX0"/>
<dbReference type="Pfam" id="PF00581">
    <property type="entry name" value="Rhodanese"/>
    <property type="match status" value="1"/>
</dbReference>
<dbReference type="PROSITE" id="PS50206">
    <property type="entry name" value="RHODANESE_3"/>
    <property type="match status" value="1"/>
</dbReference>
<organism evidence="2 3">
    <name type="scientific">Salvator merianae</name>
    <name type="common">Argentine black and white tegu</name>
    <name type="synonym">Tupinambis merianae</name>
    <dbReference type="NCBI Taxonomy" id="96440"/>
    <lineage>
        <taxon>Eukaryota</taxon>
        <taxon>Metazoa</taxon>
        <taxon>Chordata</taxon>
        <taxon>Craniata</taxon>
        <taxon>Vertebrata</taxon>
        <taxon>Euteleostomi</taxon>
        <taxon>Lepidosauria</taxon>
        <taxon>Squamata</taxon>
        <taxon>Bifurcata</taxon>
        <taxon>Unidentata</taxon>
        <taxon>Episquamata</taxon>
        <taxon>Laterata</taxon>
        <taxon>Teiioidea</taxon>
        <taxon>Teiidae</taxon>
        <taxon>Salvator</taxon>
    </lineage>
</organism>
<feature type="domain" description="Rhodanese" evidence="1">
    <location>
        <begin position="90"/>
        <end position="188"/>
    </location>
</feature>
<dbReference type="OMA" id="HYPGGWK"/>
<protein>
    <recommendedName>
        <fullName evidence="1">Rhodanese domain-containing protein</fullName>
    </recommendedName>
</protein>
<dbReference type="Ensembl" id="ENSSMRT00000020066.1">
    <property type="protein sequence ID" value="ENSSMRP00000017139.1"/>
    <property type="gene ID" value="ENSSMRG00000013352.1"/>
</dbReference>
<dbReference type="InterPro" id="IPR036873">
    <property type="entry name" value="Rhodanese-like_dom_sf"/>
</dbReference>
<dbReference type="Proteomes" id="UP000694421">
    <property type="component" value="Unplaced"/>
</dbReference>
<dbReference type="PANTHER" id="PTHR44086:SF10">
    <property type="entry name" value="THIOSULFATE SULFURTRANSFERASE_RHODANESE-LIKE DOMAIN-CONTAINING PROTEIN 3"/>
    <property type="match status" value="1"/>
</dbReference>
<keyword evidence="3" id="KW-1185">Reference proteome</keyword>
<dbReference type="Gene3D" id="3.40.250.10">
    <property type="entry name" value="Rhodanese-like domain"/>
    <property type="match status" value="1"/>
</dbReference>
<evidence type="ECO:0000259" key="1">
    <source>
        <dbReference type="PROSITE" id="PS50206"/>
    </source>
</evidence>